<evidence type="ECO:0000259" key="2">
    <source>
        <dbReference type="Pfam" id="PF25852"/>
    </source>
</evidence>
<dbReference type="EMBL" id="JANRHJ010000012">
    <property type="protein sequence ID" value="MCR8874584.1"/>
    <property type="molecule type" value="Genomic_DNA"/>
</dbReference>
<name>A0AAW5NA82_9BACT</name>
<dbReference type="InterPro" id="IPR058667">
    <property type="entry name" value="DUF6242_C"/>
</dbReference>
<dbReference type="Proteomes" id="UP001204579">
    <property type="component" value="Unassembled WGS sequence"/>
</dbReference>
<dbReference type="Pfam" id="PF19755">
    <property type="entry name" value="DUF6242"/>
    <property type="match status" value="1"/>
</dbReference>
<dbReference type="InterPro" id="IPR046209">
    <property type="entry name" value="DUF6242_N"/>
</dbReference>
<dbReference type="InterPro" id="IPR015915">
    <property type="entry name" value="Kelch-typ_b-propeller"/>
</dbReference>
<accession>A0AAW5NA82</accession>
<dbReference type="RefSeq" id="WP_235302957.1">
    <property type="nucleotide sequence ID" value="NZ_CALULB010000010.1"/>
</dbReference>
<organism evidence="3 4">
    <name type="scientific">Phocaeicola barnesiae</name>
    <dbReference type="NCBI Taxonomy" id="376804"/>
    <lineage>
        <taxon>Bacteria</taxon>
        <taxon>Pseudomonadati</taxon>
        <taxon>Bacteroidota</taxon>
        <taxon>Bacteroidia</taxon>
        <taxon>Bacteroidales</taxon>
        <taxon>Bacteroidaceae</taxon>
        <taxon>Phocaeicola</taxon>
    </lineage>
</organism>
<protein>
    <submittedName>
        <fullName evidence="3">DUF6242 domain-containing protein</fullName>
    </submittedName>
</protein>
<dbReference type="InterPro" id="IPR011043">
    <property type="entry name" value="Gal_Oxase/kelch_b-propeller"/>
</dbReference>
<gene>
    <name evidence="3" type="ORF">NW209_11275</name>
</gene>
<evidence type="ECO:0000259" key="1">
    <source>
        <dbReference type="Pfam" id="PF19755"/>
    </source>
</evidence>
<dbReference type="PROSITE" id="PS51257">
    <property type="entry name" value="PROKAR_LIPOPROTEIN"/>
    <property type="match status" value="1"/>
</dbReference>
<proteinExistence type="predicted"/>
<dbReference type="SUPFAM" id="SSF50965">
    <property type="entry name" value="Galactose oxidase, central domain"/>
    <property type="match status" value="1"/>
</dbReference>
<reference evidence="3 4" key="1">
    <citation type="submission" date="2022-08" db="EMBL/GenBank/DDBJ databases">
        <authorList>
            <person name="Zeman M."/>
            <person name="Kubasova T."/>
        </authorList>
    </citation>
    <scope>NUCLEOTIDE SEQUENCE [LARGE SCALE GENOMIC DNA]</scope>
    <source>
        <strain evidence="3 4">ET62</strain>
    </source>
</reference>
<sequence>MKIKFLPLIVGLCSTVWMLTSCLNDDVEEITYSSNTSITGFSIGTLHIEKTGIAKDGSDSIFTDTIDCSKYPFTIDQLNRTIENKDSLPVGTDVTKVLTNITADTYYIYYEKPDGSNVKDTLWTNTDSIDFTRPVIFKVLAYSGVVGKSYQVKVNVHKQVPDSLQWNFVTNKFDQGIKLQRQKAVYAANHIYVFGQNTAGETVIQWSSVSNGSSSAWQTLPVEVSGIDSYSATSWQGAVYFVAGKQLYRIDPSTNNCTPVTTDAAISQLIVGGDVLYAFNDQQQSGYLSDTYQWTTDTEAETLKPLAGNRISATAFPVEYNTSIKRVVALSHNNGTAEADTTAIVANRLSIENTWNIYTPNTPVVCPNLKNISMIYYDKKLYAFGGGNANGTIKPFEALYCSIDNGLSWRKETRNIIFPKKVSDSNPNLKPFAQYYTEGEGTYSCAVDQDNFIWIIWEDGSICRGRINRLGFASKW</sequence>
<dbReference type="AlphaFoldDB" id="A0AAW5NA82"/>
<feature type="domain" description="DUF6242" evidence="2">
    <location>
        <begin position="161"/>
        <end position="474"/>
    </location>
</feature>
<dbReference type="Pfam" id="PF25852">
    <property type="entry name" value="DUF6242_C"/>
    <property type="match status" value="1"/>
</dbReference>
<evidence type="ECO:0000313" key="4">
    <source>
        <dbReference type="Proteomes" id="UP001204579"/>
    </source>
</evidence>
<feature type="domain" description="DUF6242" evidence="1">
    <location>
        <begin position="41"/>
        <end position="154"/>
    </location>
</feature>
<comment type="caution">
    <text evidence="3">The sequence shown here is derived from an EMBL/GenBank/DDBJ whole genome shotgun (WGS) entry which is preliminary data.</text>
</comment>
<dbReference type="Gene3D" id="2.120.10.80">
    <property type="entry name" value="Kelch-type beta propeller"/>
    <property type="match status" value="1"/>
</dbReference>
<evidence type="ECO:0000313" key="3">
    <source>
        <dbReference type="EMBL" id="MCR8874584.1"/>
    </source>
</evidence>
<keyword evidence="4" id="KW-1185">Reference proteome</keyword>